<dbReference type="Pfam" id="PF00593">
    <property type="entry name" value="TonB_dep_Rec_b-barrel"/>
    <property type="match status" value="1"/>
</dbReference>
<dbReference type="InterPro" id="IPR011662">
    <property type="entry name" value="Secretin/TonB_short_N"/>
</dbReference>
<evidence type="ECO:0000256" key="5">
    <source>
        <dbReference type="ARBA" id="ARBA00022692"/>
    </source>
</evidence>
<evidence type="ECO:0000313" key="15">
    <source>
        <dbReference type="Proteomes" id="UP001185984"/>
    </source>
</evidence>
<evidence type="ECO:0000256" key="11">
    <source>
        <dbReference type="RuleBase" id="RU003357"/>
    </source>
</evidence>
<feature type="chain" id="PRO_5046000623" evidence="12">
    <location>
        <begin position="23"/>
        <end position="936"/>
    </location>
</feature>
<keyword evidence="5 10" id="KW-0812">Transmembrane</keyword>
<organism evidence="14 15">
    <name type="scientific">Sphingobium naphthae</name>
    <dbReference type="NCBI Taxonomy" id="1886786"/>
    <lineage>
        <taxon>Bacteria</taxon>
        <taxon>Pseudomonadati</taxon>
        <taxon>Pseudomonadota</taxon>
        <taxon>Alphaproteobacteria</taxon>
        <taxon>Sphingomonadales</taxon>
        <taxon>Sphingomonadaceae</taxon>
        <taxon>Sphingobium</taxon>
    </lineage>
</organism>
<gene>
    <name evidence="14" type="ORF">O0R41_04145</name>
</gene>
<keyword evidence="15" id="KW-1185">Reference proteome</keyword>
<keyword evidence="4" id="KW-0406">Ion transport</keyword>
<dbReference type="Gene3D" id="2.170.130.10">
    <property type="entry name" value="TonB-dependent receptor, plug domain"/>
    <property type="match status" value="1"/>
</dbReference>
<evidence type="ECO:0000256" key="2">
    <source>
        <dbReference type="ARBA" id="ARBA00022448"/>
    </source>
</evidence>
<dbReference type="InterPro" id="IPR039426">
    <property type="entry name" value="TonB-dep_rcpt-like"/>
</dbReference>
<dbReference type="InterPro" id="IPR037066">
    <property type="entry name" value="Plug_dom_sf"/>
</dbReference>
<feature type="domain" description="Secretin/TonB short N-terminal" evidence="13">
    <location>
        <begin position="55"/>
        <end position="106"/>
    </location>
</feature>
<dbReference type="SMART" id="SM00965">
    <property type="entry name" value="STN"/>
    <property type="match status" value="1"/>
</dbReference>
<protein>
    <submittedName>
        <fullName evidence="14">TonB-dependent receptor</fullName>
    </submittedName>
</protein>
<evidence type="ECO:0000256" key="6">
    <source>
        <dbReference type="ARBA" id="ARBA00023004"/>
    </source>
</evidence>
<evidence type="ECO:0000256" key="3">
    <source>
        <dbReference type="ARBA" id="ARBA00022452"/>
    </source>
</evidence>
<evidence type="ECO:0000256" key="12">
    <source>
        <dbReference type="SAM" id="SignalP"/>
    </source>
</evidence>
<dbReference type="Gene3D" id="2.40.170.20">
    <property type="entry name" value="TonB-dependent receptor, beta-barrel domain"/>
    <property type="match status" value="1"/>
</dbReference>
<comment type="subcellular location">
    <subcellularLocation>
        <location evidence="1 10">Cell outer membrane</location>
        <topology evidence="1 10">Multi-pass membrane protein</topology>
    </subcellularLocation>
</comment>
<dbReference type="SUPFAM" id="SSF56935">
    <property type="entry name" value="Porins"/>
    <property type="match status" value="1"/>
</dbReference>
<sequence>MRLVHALAWLSLAFCTAPPVRAAPPDKALSQRHRFDIHVQPLGSALRHVSTQTGIRILFPYDAVAGIRSRRVEGWMTTGQALQRLLAGTKLKMTTTGAGVIALAAPVRQTARQSLLSFQFAQASAAPAGAPAAASSPAPDPVADPTPIIVTGTRQASRTVADSMAPIDVLDARDLEASGKQSVRDLLGTLVPSISVSNSGAGASFAIKTLSLRGLAGDQLLVLVNGKRRHNSATLFINGTTQNGQSPPDLDLIPSNMIDRVEVLRDGASAQYGSDAIAGVVNIILKSDTKGGASVLGGGAWDGGGEQGRFQVDNGFAIGRGTLHVAADAYLQGRTIRGGPITSSLYAAGDSREATADRMRNKPGQPQVDGLNLSYNAMMPIGAAVEAYSSGTWSRRHADAFLTYRTPNTILNIPAIYPEGYIPHFHIQDRDSQVTGGLRGDGPAGIRFDLSTSYARNQARYTEESLNVSLGPDSPTRFHIGTVTATEWTSNIDLQRDVPIGLAAPLLVALGAEYRENGYRIAAGDPASYVDGGYRSPAGAPFAGETRTPGAQGVTGFAPETAGHYRRHAWSAYLNLEQKIADGVEVALAGRHEDYSDFGTTDTWKVSARIEPLRGVALRGTASTGFRAPTLQQRHYASSSTIGVLFPGETTTRLAPVRALQVDDPVAVAWGAQPLKPEKSTNLSAGLVLTPLPGLSLTIDAYQIRIRDRILLSGTLSALPDATRASGYNGLGDILLAAGLDPVQSGFYFSNAASTRTRGLDVVASWRADLGARGSALLTLSGNLNKTIFTRLDVPDVLADIGVSLIDRARQGDFTKGTPRTKIIANLNWTRGDAMLNLRATRYGEVTQVAARTVTVDGDTYYPDEVIAPKTIFDLELSYALAQGVRIAAGANNLFNIYPTKLSAVNQGTSGFSLYNPYSPYGISGGFYYGKLALTF</sequence>
<proteinExistence type="inferred from homology"/>
<dbReference type="CDD" id="cd01347">
    <property type="entry name" value="ligand_gated_channel"/>
    <property type="match status" value="1"/>
</dbReference>
<evidence type="ECO:0000256" key="7">
    <source>
        <dbReference type="ARBA" id="ARBA00023077"/>
    </source>
</evidence>
<dbReference type="EMBL" id="JAPTHD010000001">
    <property type="protein sequence ID" value="MDV5822790.1"/>
    <property type="molecule type" value="Genomic_DNA"/>
</dbReference>
<keyword evidence="14" id="KW-0675">Receptor</keyword>
<evidence type="ECO:0000256" key="1">
    <source>
        <dbReference type="ARBA" id="ARBA00004571"/>
    </source>
</evidence>
<dbReference type="RefSeq" id="WP_317515894.1">
    <property type="nucleotide sequence ID" value="NZ_JAPTHD010000001.1"/>
</dbReference>
<reference evidence="15" key="1">
    <citation type="journal article" date="2022" name="J Environ Chem Eng">
        <title>Biodegradation of petroleum oil using a constructed nonpathogenic and heavy metal-tolerant bacterial consortium isolated from marine sponges.</title>
        <authorList>
            <person name="Dechsakulwatana C."/>
            <person name="Rungsihiranrut A."/>
            <person name="Muangchinda C."/>
            <person name="Ningthoujam R."/>
            <person name="Klankeo P."/>
            <person name="Pinyakong O."/>
        </authorList>
    </citation>
    <scope>NUCLEOTIDE SEQUENCE [LARGE SCALE GENOMIC DNA]</scope>
    <source>
        <strain evidence="15">MO2-4</strain>
    </source>
</reference>
<keyword evidence="6" id="KW-0408">Iron</keyword>
<dbReference type="Proteomes" id="UP001185984">
    <property type="component" value="Unassembled WGS sequence"/>
</dbReference>
<dbReference type="InterPro" id="IPR012910">
    <property type="entry name" value="Plug_dom"/>
</dbReference>
<dbReference type="PANTHER" id="PTHR47234:SF3">
    <property type="entry name" value="SECRETIN_TONB SHORT N-TERMINAL DOMAIN-CONTAINING PROTEIN"/>
    <property type="match status" value="1"/>
</dbReference>
<keyword evidence="2 10" id="KW-0813">Transport</keyword>
<evidence type="ECO:0000259" key="13">
    <source>
        <dbReference type="SMART" id="SM00965"/>
    </source>
</evidence>
<dbReference type="InterPro" id="IPR000531">
    <property type="entry name" value="Beta-barrel_TonB"/>
</dbReference>
<keyword evidence="3 10" id="KW-1134">Transmembrane beta strand</keyword>
<evidence type="ECO:0000256" key="10">
    <source>
        <dbReference type="PROSITE-ProRule" id="PRU01360"/>
    </source>
</evidence>
<keyword evidence="12" id="KW-0732">Signal</keyword>
<evidence type="ECO:0000313" key="14">
    <source>
        <dbReference type="EMBL" id="MDV5822790.1"/>
    </source>
</evidence>
<name>A0ABU3ZTI5_9SPHN</name>
<evidence type="ECO:0000256" key="9">
    <source>
        <dbReference type="ARBA" id="ARBA00023237"/>
    </source>
</evidence>
<accession>A0ABU3ZTI5</accession>
<dbReference type="PANTHER" id="PTHR47234">
    <property type="match status" value="1"/>
</dbReference>
<keyword evidence="9 10" id="KW-0998">Cell outer membrane</keyword>
<keyword evidence="4" id="KW-0410">Iron transport</keyword>
<keyword evidence="7 11" id="KW-0798">TonB box</keyword>
<evidence type="ECO:0000256" key="8">
    <source>
        <dbReference type="ARBA" id="ARBA00023136"/>
    </source>
</evidence>
<evidence type="ECO:0000256" key="4">
    <source>
        <dbReference type="ARBA" id="ARBA00022496"/>
    </source>
</evidence>
<comment type="caution">
    <text evidence="14">The sequence shown here is derived from an EMBL/GenBank/DDBJ whole genome shotgun (WGS) entry which is preliminary data.</text>
</comment>
<dbReference type="Gene3D" id="3.55.50.30">
    <property type="match status" value="1"/>
</dbReference>
<feature type="signal peptide" evidence="12">
    <location>
        <begin position="1"/>
        <end position="22"/>
    </location>
</feature>
<dbReference type="PROSITE" id="PS52016">
    <property type="entry name" value="TONB_DEPENDENT_REC_3"/>
    <property type="match status" value="1"/>
</dbReference>
<comment type="similarity">
    <text evidence="10 11">Belongs to the TonB-dependent receptor family.</text>
</comment>
<keyword evidence="8 10" id="KW-0472">Membrane</keyword>
<dbReference type="InterPro" id="IPR036942">
    <property type="entry name" value="Beta-barrel_TonB_sf"/>
</dbReference>
<dbReference type="Pfam" id="PF07715">
    <property type="entry name" value="Plug"/>
    <property type="match status" value="1"/>
</dbReference>